<dbReference type="SUPFAM" id="SSF55874">
    <property type="entry name" value="ATPase domain of HSP90 chaperone/DNA topoisomerase II/histidine kinase"/>
    <property type="match status" value="1"/>
</dbReference>
<organism evidence="9 10">
    <name type="scientific">Geobacter pickeringii</name>
    <dbReference type="NCBI Taxonomy" id="345632"/>
    <lineage>
        <taxon>Bacteria</taxon>
        <taxon>Pseudomonadati</taxon>
        <taxon>Thermodesulfobacteriota</taxon>
        <taxon>Desulfuromonadia</taxon>
        <taxon>Geobacterales</taxon>
        <taxon>Geobacteraceae</taxon>
        <taxon>Geobacter</taxon>
    </lineage>
</organism>
<dbReference type="Gene3D" id="1.10.287.130">
    <property type="match status" value="1"/>
</dbReference>
<dbReference type="PROSITE" id="PS50109">
    <property type="entry name" value="HIS_KIN"/>
    <property type="match status" value="1"/>
</dbReference>
<evidence type="ECO:0000313" key="9">
    <source>
        <dbReference type="EMBL" id="AJE02213.1"/>
    </source>
</evidence>
<dbReference type="Pfam" id="PF00512">
    <property type="entry name" value="HisKA"/>
    <property type="match status" value="1"/>
</dbReference>
<dbReference type="STRING" id="345632.GPICK_01435"/>
<keyword evidence="10" id="KW-1185">Reference proteome</keyword>
<accession>A0A0B5B6P6</accession>
<dbReference type="InterPro" id="IPR011006">
    <property type="entry name" value="CheY-like_superfamily"/>
</dbReference>
<dbReference type="PRINTS" id="PR00344">
    <property type="entry name" value="BCTRLSENSOR"/>
</dbReference>
<feature type="domain" description="Response regulatory" evidence="8">
    <location>
        <begin position="15"/>
        <end position="127"/>
    </location>
</feature>
<dbReference type="FunFam" id="3.30.565.10:FF:000006">
    <property type="entry name" value="Sensor histidine kinase WalK"/>
    <property type="match status" value="1"/>
</dbReference>
<keyword evidence="3 6" id="KW-0597">Phosphoprotein</keyword>
<evidence type="ECO:0000313" key="10">
    <source>
        <dbReference type="Proteomes" id="UP000057609"/>
    </source>
</evidence>
<dbReference type="EC" id="2.7.13.3" evidence="2"/>
<keyword evidence="4" id="KW-0808">Transferase</keyword>
<feature type="domain" description="Histidine kinase" evidence="7">
    <location>
        <begin position="152"/>
        <end position="370"/>
    </location>
</feature>
<dbReference type="CDD" id="cd00156">
    <property type="entry name" value="REC"/>
    <property type="match status" value="1"/>
</dbReference>
<dbReference type="CDD" id="cd00082">
    <property type="entry name" value="HisKA"/>
    <property type="match status" value="1"/>
</dbReference>
<dbReference type="Gene3D" id="3.30.565.10">
    <property type="entry name" value="Histidine kinase-like ATPase, C-terminal domain"/>
    <property type="match status" value="1"/>
</dbReference>
<evidence type="ECO:0000259" key="8">
    <source>
        <dbReference type="PROSITE" id="PS50110"/>
    </source>
</evidence>
<evidence type="ECO:0000256" key="2">
    <source>
        <dbReference type="ARBA" id="ARBA00012438"/>
    </source>
</evidence>
<sequence length="374" mass="41208">MDVVTRYQAERSTKSILVVDDEAVIRDLCAKALKGYQVLQAGDGEEALRLFEKGGIDVILTDVMMPKLNGIELLRRLKELEPTLVVIVMTGYAEKEIILNALKADADDFITKPLNLLQLKTAVDKALDKKALKEEIANLRSMDRLKSNFLSLISHKFRTPLTTISLFLQNLAGGIYDPHDPESRRNLELICGQSRYLESLVTELLAFSRFMDADEGVLREPCALNDLVRGIVCSSPEAAAKPGVKTVFDLDPLPPLSLDREKIAFAIGQVIDNAYKFSRETGTVTLSLKQEGDDCRLTVTDTGMGIPREELPKIFEKFYQVDPDGAGQIRGFGLGLFYAREFVKLHDGTITVESEPGVGTALSLLIPHGAPAAD</sequence>
<dbReference type="Pfam" id="PF02518">
    <property type="entry name" value="HATPase_c"/>
    <property type="match status" value="1"/>
</dbReference>
<evidence type="ECO:0000256" key="4">
    <source>
        <dbReference type="ARBA" id="ARBA00022679"/>
    </source>
</evidence>
<gene>
    <name evidence="9" type="ORF">GPICK_01435</name>
</gene>
<dbReference type="SMART" id="SM00388">
    <property type="entry name" value="HisKA"/>
    <property type="match status" value="1"/>
</dbReference>
<dbReference type="InterPro" id="IPR005467">
    <property type="entry name" value="His_kinase_dom"/>
</dbReference>
<evidence type="ECO:0000256" key="1">
    <source>
        <dbReference type="ARBA" id="ARBA00000085"/>
    </source>
</evidence>
<dbReference type="PANTHER" id="PTHR43547">
    <property type="entry name" value="TWO-COMPONENT HISTIDINE KINASE"/>
    <property type="match status" value="1"/>
</dbReference>
<dbReference type="KEGG" id="gpi:GPICK_01435"/>
<dbReference type="Pfam" id="PF00072">
    <property type="entry name" value="Response_reg"/>
    <property type="match status" value="1"/>
</dbReference>
<proteinExistence type="predicted"/>
<evidence type="ECO:0000256" key="3">
    <source>
        <dbReference type="ARBA" id="ARBA00022553"/>
    </source>
</evidence>
<feature type="modified residue" description="4-aspartylphosphate" evidence="6">
    <location>
        <position position="62"/>
    </location>
</feature>
<keyword evidence="5 9" id="KW-0418">Kinase</keyword>
<dbReference type="PANTHER" id="PTHR43547:SF2">
    <property type="entry name" value="HYBRID SIGNAL TRANSDUCTION HISTIDINE KINASE C"/>
    <property type="match status" value="1"/>
</dbReference>
<comment type="catalytic activity">
    <reaction evidence="1">
        <text>ATP + protein L-histidine = ADP + protein N-phospho-L-histidine.</text>
        <dbReference type="EC" id="2.7.13.3"/>
    </reaction>
</comment>
<evidence type="ECO:0000256" key="5">
    <source>
        <dbReference type="ARBA" id="ARBA00022777"/>
    </source>
</evidence>
<dbReference type="OrthoDB" id="5342753at2"/>
<reference evidence="9 10" key="1">
    <citation type="journal article" date="2015" name="Genome Announc.">
        <title>Complete Genome of Geobacter pickeringii G13T, a Metal-Reducing Isolate from Sedimentary Kaolin Deposits.</title>
        <authorList>
            <person name="Badalamenti J.P."/>
            <person name="Bond D.R."/>
        </authorList>
    </citation>
    <scope>NUCLEOTIDE SEQUENCE [LARGE SCALE GENOMIC DNA]</scope>
    <source>
        <strain evidence="9 10">G13</strain>
    </source>
</reference>
<dbReference type="GO" id="GO:0000155">
    <property type="term" value="F:phosphorelay sensor kinase activity"/>
    <property type="evidence" value="ECO:0007669"/>
    <property type="project" value="InterPro"/>
</dbReference>
<dbReference type="RefSeq" id="WP_039739892.1">
    <property type="nucleotide sequence ID" value="NZ_CP009788.1"/>
</dbReference>
<dbReference type="InterPro" id="IPR001789">
    <property type="entry name" value="Sig_transdc_resp-reg_receiver"/>
</dbReference>
<dbReference type="InterPro" id="IPR003594">
    <property type="entry name" value="HATPase_dom"/>
</dbReference>
<dbReference type="SUPFAM" id="SSF52172">
    <property type="entry name" value="CheY-like"/>
    <property type="match status" value="1"/>
</dbReference>
<dbReference type="InterPro" id="IPR036890">
    <property type="entry name" value="HATPase_C_sf"/>
</dbReference>
<dbReference type="Gene3D" id="3.40.50.2300">
    <property type="match status" value="1"/>
</dbReference>
<dbReference type="HOGENOM" id="CLU_000445_114_72_7"/>
<dbReference type="CDD" id="cd00075">
    <property type="entry name" value="HATPase"/>
    <property type="match status" value="1"/>
</dbReference>
<protein>
    <recommendedName>
        <fullName evidence="2">histidine kinase</fullName>
        <ecNumber evidence="2">2.7.13.3</ecNumber>
    </recommendedName>
</protein>
<dbReference type="SMART" id="SM00448">
    <property type="entry name" value="REC"/>
    <property type="match status" value="1"/>
</dbReference>
<dbReference type="AlphaFoldDB" id="A0A0B5B6P6"/>
<dbReference type="InterPro" id="IPR004358">
    <property type="entry name" value="Sig_transdc_His_kin-like_C"/>
</dbReference>
<evidence type="ECO:0000256" key="6">
    <source>
        <dbReference type="PROSITE-ProRule" id="PRU00169"/>
    </source>
</evidence>
<name>A0A0B5B6P6_9BACT</name>
<dbReference type="PROSITE" id="PS50110">
    <property type="entry name" value="RESPONSE_REGULATORY"/>
    <property type="match status" value="1"/>
</dbReference>
<dbReference type="InterPro" id="IPR003661">
    <property type="entry name" value="HisK_dim/P_dom"/>
</dbReference>
<dbReference type="SMART" id="SM00387">
    <property type="entry name" value="HATPase_c"/>
    <property type="match status" value="1"/>
</dbReference>
<dbReference type="EMBL" id="CP009788">
    <property type="protein sequence ID" value="AJE02213.1"/>
    <property type="molecule type" value="Genomic_DNA"/>
</dbReference>
<dbReference type="Proteomes" id="UP000057609">
    <property type="component" value="Chromosome"/>
</dbReference>
<evidence type="ECO:0000259" key="7">
    <source>
        <dbReference type="PROSITE" id="PS50109"/>
    </source>
</evidence>